<evidence type="ECO:0000256" key="10">
    <source>
        <dbReference type="ARBA" id="ARBA00023270"/>
    </source>
</evidence>
<dbReference type="PANTHER" id="PTHR12128">
    <property type="entry name" value="DIHYDRODIPICOLINATE SYNTHASE"/>
    <property type="match status" value="1"/>
</dbReference>
<keyword evidence="7 12" id="KW-0220">Diaminopimelate biosynthesis</keyword>
<dbReference type="SMART" id="SM01130">
    <property type="entry name" value="DHDPS"/>
    <property type="match status" value="1"/>
</dbReference>
<dbReference type="PRINTS" id="PR00146">
    <property type="entry name" value="DHPICSNTHASE"/>
</dbReference>
<feature type="site" description="Part of a proton relay during catalysis" evidence="12">
    <location>
        <position position="43"/>
    </location>
</feature>
<dbReference type="PATRIC" id="fig|1306953.7.peg.2168"/>
<evidence type="ECO:0000256" key="5">
    <source>
        <dbReference type="ARBA" id="ARBA00022490"/>
    </source>
</evidence>
<evidence type="ECO:0000256" key="12">
    <source>
        <dbReference type="HAMAP-Rule" id="MF_00418"/>
    </source>
</evidence>
<evidence type="ECO:0000256" key="6">
    <source>
        <dbReference type="ARBA" id="ARBA00022605"/>
    </source>
</evidence>
<dbReference type="GeneID" id="93685839"/>
<evidence type="ECO:0000256" key="15">
    <source>
        <dbReference type="PIRSR" id="PIRSR001365-2"/>
    </source>
</evidence>
<evidence type="ECO:0000256" key="9">
    <source>
        <dbReference type="ARBA" id="ARBA00023239"/>
    </source>
</evidence>
<feature type="active site" description="Schiff-base intermediate with substrate" evidence="12 14">
    <location>
        <position position="162"/>
    </location>
</feature>
<dbReference type="NCBIfam" id="TIGR00674">
    <property type="entry name" value="dapA"/>
    <property type="match status" value="1"/>
</dbReference>
<comment type="similarity">
    <text evidence="3 12 13">Belongs to the DapA family.</text>
</comment>
<accession>A0A0L1KAW0</accession>
<evidence type="ECO:0000256" key="1">
    <source>
        <dbReference type="ARBA" id="ARBA00003294"/>
    </source>
</evidence>
<evidence type="ECO:0000256" key="8">
    <source>
        <dbReference type="ARBA" id="ARBA00023154"/>
    </source>
</evidence>
<dbReference type="SUPFAM" id="SSF51569">
    <property type="entry name" value="Aldolase"/>
    <property type="match status" value="1"/>
</dbReference>
<feature type="active site" description="Proton donor/acceptor" evidence="12 14">
    <location>
        <position position="132"/>
    </location>
</feature>
<proteinExistence type="inferred from homology"/>
<keyword evidence="8 12" id="KW-0457">Lysine biosynthesis</keyword>
<evidence type="ECO:0000313" key="16">
    <source>
        <dbReference type="EMBL" id="KNH01078.1"/>
    </source>
</evidence>
<dbReference type="InterPro" id="IPR005263">
    <property type="entry name" value="DapA"/>
</dbReference>
<keyword evidence="5 12" id="KW-0963">Cytoplasm</keyword>
<dbReference type="PANTHER" id="PTHR12128:SF66">
    <property type="entry name" value="4-HYDROXY-2-OXOGLUTARATE ALDOLASE, MITOCHONDRIAL"/>
    <property type="match status" value="1"/>
</dbReference>
<evidence type="ECO:0000256" key="11">
    <source>
        <dbReference type="ARBA" id="ARBA00047836"/>
    </source>
</evidence>
<dbReference type="UniPathway" id="UPA00034">
    <property type="reaction ID" value="UER00017"/>
</dbReference>
<dbReference type="InterPro" id="IPR013785">
    <property type="entry name" value="Aldolase_TIM"/>
</dbReference>
<dbReference type="GO" id="GO:0009089">
    <property type="term" value="P:lysine biosynthetic process via diaminopimelate"/>
    <property type="evidence" value="ECO:0007669"/>
    <property type="project" value="UniProtKB-UniRule"/>
</dbReference>
<feature type="binding site" evidence="12 15">
    <location>
        <position position="44"/>
    </location>
    <ligand>
        <name>pyruvate</name>
        <dbReference type="ChEBI" id="CHEBI:15361"/>
    </ligand>
</feature>
<dbReference type="EC" id="4.3.3.7" evidence="4 12"/>
<evidence type="ECO:0000256" key="13">
    <source>
        <dbReference type="PIRNR" id="PIRNR001365"/>
    </source>
</evidence>
<name>A0A0L1KAW0_9SPHN</name>
<dbReference type="CDD" id="cd00950">
    <property type="entry name" value="DHDPS"/>
    <property type="match status" value="1"/>
</dbReference>
<feature type="binding site" evidence="12 15">
    <location>
        <position position="204"/>
    </location>
    <ligand>
        <name>pyruvate</name>
        <dbReference type="ChEBI" id="CHEBI:15361"/>
    </ligand>
</feature>
<dbReference type="GO" id="GO:0005829">
    <property type="term" value="C:cytosol"/>
    <property type="evidence" value="ECO:0007669"/>
    <property type="project" value="TreeGrafter"/>
</dbReference>
<evidence type="ECO:0000256" key="7">
    <source>
        <dbReference type="ARBA" id="ARBA00022915"/>
    </source>
</evidence>
<evidence type="ECO:0000256" key="2">
    <source>
        <dbReference type="ARBA" id="ARBA00005120"/>
    </source>
</evidence>
<dbReference type="EMBL" id="JYNE01000027">
    <property type="protein sequence ID" value="KNH01078.1"/>
    <property type="molecule type" value="Genomic_DNA"/>
</dbReference>
<organism evidence="16 17">
    <name type="scientific">Qipengyuania citrea LAMA 915</name>
    <dbReference type="NCBI Taxonomy" id="1306953"/>
    <lineage>
        <taxon>Bacteria</taxon>
        <taxon>Pseudomonadati</taxon>
        <taxon>Pseudomonadota</taxon>
        <taxon>Alphaproteobacteria</taxon>
        <taxon>Sphingomonadales</taxon>
        <taxon>Erythrobacteraceae</taxon>
        <taxon>Qipengyuania</taxon>
    </lineage>
</organism>
<comment type="pathway">
    <text evidence="2 12">Amino-acid biosynthesis; L-lysine biosynthesis via DAP pathway; (S)-tetrahydrodipicolinate from L-aspartate: step 3/4.</text>
</comment>
<evidence type="ECO:0000256" key="3">
    <source>
        <dbReference type="ARBA" id="ARBA00007592"/>
    </source>
</evidence>
<dbReference type="InterPro" id="IPR002220">
    <property type="entry name" value="DapA-like"/>
</dbReference>
<dbReference type="Pfam" id="PF00701">
    <property type="entry name" value="DHDPS"/>
    <property type="match status" value="1"/>
</dbReference>
<evidence type="ECO:0000256" key="4">
    <source>
        <dbReference type="ARBA" id="ARBA00012086"/>
    </source>
</evidence>
<reference evidence="16" key="1">
    <citation type="submission" date="2015-02" db="EMBL/GenBank/DDBJ databases">
        <authorList>
            <person name="Chooi Y.-H."/>
        </authorList>
    </citation>
    <scope>NUCLEOTIDE SEQUENCE [LARGE SCALE GENOMIC DNA]</scope>
    <source>
        <strain evidence="16">LAMA 915</strain>
    </source>
</reference>
<dbReference type="GO" id="GO:0008840">
    <property type="term" value="F:4-hydroxy-tetrahydrodipicolinate synthase activity"/>
    <property type="evidence" value="ECO:0007669"/>
    <property type="project" value="UniProtKB-UniRule"/>
</dbReference>
<keyword evidence="9 12" id="KW-0456">Lyase</keyword>
<comment type="catalytic activity">
    <reaction evidence="11 12">
        <text>L-aspartate 4-semialdehyde + pyruvate = (2S,4S)-4-hydroxy-2,3,4,5-tetrahydrodipicolinate + H2O + H(+)</text>
        <dbReference type="Rhea" id="RHEA:34171"/>
        <dbReference type="ChEBI" id="CHEBI:15361"/>
        <dbReference type="ChEBI" id="CHEBI:15377"/>
        <dbReference type="ChEBI" id="CHEBI:15378"/>
        <dbReference type="ChEBI" id="CHEBI:67139"/>
        <dbReference type="ChEBI" id="CHEBI:537519"/>
        <dbReference type="EC" id="4.3.3.7"/>
    </reaction>
</comment>
<dbReference type="Proteomes" id="UP000037446">
    <property type="component" value="Unassembled WGS sequence"/>
</dbReference>
<keyword evidence="6 12" id="KW-0028">Amino-acid biosynthesis</keyword>
<dbReference type="HAMAP" id="MF_00418">
    <property type="entry name" value="DapA"/>
    <property type="match status" value="1"/>
</dbReference>
<comment type="subunit">
    <text evidence="12">Homotetramer; dimer of dimers.</text>
</comment>
<gene>
    <name evidence="12" type="primary">dapA</name>
    <name evidence="16" type="ORF">J121_2092</name>
</gene>
<comment type="function">
    <text evidence="1 12">Catalyzes the condensation of (S)-aspartate-beta-semialdehyde [(S)-ASA] and pyruvate to 4-hydroxy-tetrahydrodipicolinate (HTPA).</text>
</comment>
<dbReference type="AlphaFoldDB" id="A0A0L1KAW0"/>
<comment type="caution">
    <text evidence="12">Was originally thought to be a dihydrodipicolinate synthase (DHDPS), catalyzing the condensation of (S)-aspartate-beta-semialdehyde [(S)-ASA] and pyruvate to dihydrodipicolinate (DHDP). However, it was shown in E.coli that the product of the enzymatic reaction is not dihydrodipicolinate but in fact (4S)-4-hydroxy-2,3,4,5-tetrahydro-(2S)-dipicolinic acid (HTPA), and that the consecutive dehydration reaction leading to DHDP is not spontaneous but catalyzed by DapB.</text>
</comment>
<keyword evidence="10 12" id="KW-0704">Schiff base</keyword>
<evidence type="ECO:0000256" key="14">
    <source>
        <dbReference type="PIRSR" id="PIRSR001365-1"/>
    </source>
</evidence>
<dbReference type="STRING" id="1306953.J121_2092"/>
<evidence type="ECO:0000313" key="17">
    <source>
        <dbReference type="Proteomes" id="UP000037446"/>
    </source>
</evidence>
<sequence>MFSGSIPALATPFRDGSFDEAAFRKLVDWQIDNGSKALVPCGTTGETSTLSNAEHHRVVEVCIEQAAGRVPVIAGCGSNDTRNALMHMQFSKKAGAAAGLCVAPYYNRPSQAGLIAHFSYLAENSDLPIVLYNVPSRTVTDIEDETVVELVRMHPDRIVAIKDASGDLSRVADHRMGLDSEFCQLSGNDELWLPHSAAGGAGCISVTANVAPALCAEFHEAIAANELARARELNDRLFPLHYAMFSDASPAPVKYALSRVHDWFSPDVRLPLCNASEASRKAVDEALEIAGLV</sequence>
<dbReference type="PIRSF" id="PIRSF001365">
    <property type="entry name" value="DHDPS"/>
    <property type="match status" value="1"/>
</dbReference>
<comment type="subcellular location">
    <subcellularLocation>
        <location evidence="12">Cytoplasm</location>
    </subcellularLocation>
</comment>
<dbReference type="GO" id="GO:0019877">
    <property type="term" value="P:diaminopimelate biosynthetic process"/>
    <property type="evidence" value="ECO:0007669"/>
    <property type="project" value="UniProtKB-UniRule"/>
</dbReference>
<comment type="caution">
    <text evidence="16">The sequence shown here is derived from an EMBL/GenBank/DDBJ whole genome shotgun (WGS) entry which is preliminary data.</text>
</comment>
<feature type="site" description="Part of a proton relay during catalysis" evidence="12">
    <location>
        <position position="106"/>
    </location>
</feature>
<dbReference type="RefSeq" id="WP_050601047.1">
    <property type="nucleotide sequence ID" value="NZ_JYNE01000027.1"/>
</dbReference>
<dbReference type="Gene3D" id="3.20.20.70">
    <property type="entry name" value="Aldolase class I"/>
    <property type="match status" value="1"/>
</dbReference>
<protein>
    <recommendedName>
        <fullName evidence="4 12">4-hydroxy-tetrahydrodipicolinate synthase</fullName>
        <shortName evidence="12">HTPA synthase</shortName>
        <ecNumber evidence="4 12">4.3.3.7</ecNumber>
    </recommendedName>
</protein>